<keyword evidence="2" id="KW-0472">Membrane</keyword>
<evidence type="ECO:0000256" key="2">
    <source>
        <dbReference type="SAM" id="Phobius"/>
    </source>
</evidence>
<proteinExistence type="predicted"/>
<evidence type="ECO:0000313" key="4">
    <source>
        <dbReference type="Proteomes" id="UP000005426"/>
    </source>
</evidence>
<dbReference type="OrthoDB" id="10443263at2759"/>
<comment type="caution">
    <text evidence="3">The sequence shown here is derived from an EMBL/GenBank/DDBJ whole genome shotgun (WGS) entry which is preliminary data.</text>
</comment>
<evidence type="ECO:0000313" key="3">
    <source>
        <dbReference type="EMBL" id="EHK39571.1"/>
    </source>
</evidence>
<dbReference type="AlphaFoldDB" id="G9PCJ7"/>
<evidence type="ECO:0000256" key="1">
    <source>
        <dbReference type="SAM" id="MobiDB-lite"/>
    </source>
</evidence>
<keyword evidence="2" id="KW-1133">Transmembrane helix</keyword>
<feature type="compositionally biased region" description="Polar residues" evidence="1">
    <location>
        <begin position="97"/>
        <end position="120"/>
    </location>
</feature>
<protein>
    <submittedName>
        <fullName evidence="3">Uncharacterized protein</fullName>
    </submittedName>
</protein>
<accession>G9PCJ7</accession>
<sequence>MTVSLKPRATPASESTQLPPPAESTTQTATAPVFTYVTPPATSSQSLNSIGTGNSNSGFTPPIQGGVSLGVCVVLLAAGLLAHRYNKRRLNKRSEANQDSTSTPEDPNPSMSESPAQHMSSRQREKMPASNNTFQTIVDDDEIRPVTPQRAFFAPKRGGRADDDSSSLMISPC</sequence>
<reference evidence="3 4" key="1">
    <citation type="journal article" date="2011" name="Genome Biol.">
        <title>Comparative genome sequence analysis underscores mycoparasitism as the ancestral life style of Trichoderma.</title>
        <authorList>
            <person name="Kubicek C.P."/>
            <person name="Herrera-Estrella A."/>
            <person name="Seidl-Seiboth V."/>
            <person name="Martinez D.A."/>
            <person name="Druzhinina I.S."/>
            <person name="Thon M."/>
            <person name="Zeilinger S."/>
            <person name="Casas-Flores S."/>
            <person name="Horwitz B.A."/>
            <person name="Mukherjee P.K."/>
            <person name="Mukherjee M."/>
            <person name="Kredics L."/>
            <person name="Alcaraz L.D."/>
            <person name="Aerts A."/>
            <person name="Antal Z."/>
            <person name="Atanasova L."/>
            <person name="Cervantes-Badillo M.G."/>
            <person name="Challacombe J."/>
            <person name="Chertkov O."/>
            <person name="McCluskey K."/>
            <person name="Coulpier F."/>
            <person name="Deshpande N."/>
            <person name="von Doehren H."/>
            <person name="Ebbole D.J."/>
            <person name="Esquivel-Naranjo E.U."/>
            <person name="Fekete E."/>
            <person name="Flipphi M."/>
            <person name="Glaser F."/>
            <person name="Gomez-Rodriguez E.Y."/>
            <person name="Gruber S."/>
            <person name="Han C."/>
            <person name="Henrissat B."/>
            <person name="Hermosa R."/>
            <person name="Hernandez-Onate M."/>
            <person name="Karaffa L."/>
            <person name="Kosti I."/>
            <person name="Le Crom S."/>
            <person name="Lindquist E."/>
            <person name="Lucas S."/>
            <person name="Luebeck M."/>
            <person name="Luebeck P.S."/>
            <person name="Margeot A."/>
            <person name="Metz B."/>
            <person name="Misra M."/>
            <person name="Nevalainen H."/>
            <person name="Omann M."/>
            <person name="Packer N."/>
            <person name="Perrone G."/>
            <person name="Uresti-Rivera E.E."/>
            <person name="Salamov A."/>
            <person name="Schmoll M."/>
            <person name="Seiboth B."/>
            <person name="Shapiro H."/>
            <person name="Sukno S."/>
            <person name="Tamayo-Ramos J.A."/>
            <person name="Tisch D."/>
            <person name="Wiest A."/>
            <person name="Wilkinson H.H."/>
            <person name="Zhang M."/>
            <person name="Coutinho P.M."/>
            <person name="Kenerley C.M."/>
            <person name="Monte E."/>
            <person name="Baker S.E."/>
            <person name="Grigoriev I.V."/>
        </authorList>
    </citation>
    <scope>NUCLEOTIDE SEQUENCE [LARGE SCALE GENOMIC DNA]</scope>
    <source>
        <strain evidence="4">ATCC 20476 / IMI 206040</strain>
    </source>
</reference>
<dbReference type="EMBL" id="ABDG02000029">
    <property type="protein sequence ID" value="EHK39571.1"/>
    <property type="molecule type" value="Genomic_DNA"/>
</dbReference>
<organism evidence="3 4">
    <name type="scientific">Hypocrea atroviridis (strain ATCC 20476 / IMI 206040)</name>
    <name type="common">Trichoderma atroviride</name>
    <dbReference type="NCBI Taxonomy" id="452589"/>
    <lineage>
        <taxon>Eukaryota</taxon>
        <taxon>Fungi</taxon>
        <taxon>Dikarya</taxon>
        <taxon>Ascomycota</taxon>
        <taxon>Pezizomycotina</taxon>
        <taxon>Sordariomycetes</taxon>
        <taxon>Hypocreomycetidae</taxon>
        <taxon>Hypocreales</taxon>
        <taxon>Hypocreaceae</taxon>
        <taxon>Trichoderma</taxon>
    </lineage>
</organism>
<name>G9PCJ7_HYPAI</name>
<feature type="compositionally biased region" description="Polar residues" evidence="1">
    <location>
        <begin position="12"/>
        <end position="28"/>
    </location>
</feature>
<dbReference type="HOGENOM" id="CLU_1547799_0_0_1"/>
<dbReference type="Proteomes" id="UP000005426">
    <property type="component" value="Unassembled WGS sequence"/>
</dbReference>
<keyword evidence="2" id="KW-0812">Transmembrane</keyword>
<feature type="region of interest" description="Disordered" evidence="1">
    <location>
        <begin position="1"/>
        <end position="28"/>
    </location>
</feature>
<keyword evidence="4" id="KW-1185">Reference proteome</keyword>
<gene>
    <name evidence="3" type="ORF">TRIATDRAFT_260254</name>
</gene>
<feature type="transmembrane region" description="Helical" evidence="2">
    <location>
        <begin position="63"/>
        <end position="83"/>
    </location>
</feature>
<feature type="region of interest" description="Disordered" evidence="1">
    <location>
        <begin position="91"/>
        <end position="173"/>
    </location>
</feature>